<sequence>MGYPNQRQGYDRQGYDRHHHGQRFPMLSQVQGAGAPGLVGSPLAPAGTAAAMPAPAAAPPAPQPSESARELASALVTVLKQSQPASSDPAPRETRVETAVEELTKLTGGTTSPVSFDAQLESSSAFKELKKDVGALTEKTGQQRDEIKEVKVAVASSSNDIKEIKNLCAGALPAALFTVPATSEIQSTALPLMGVGVDRQEVKDIATNLDGNPMPFVDRWQAVQRFKTLEQWERNDQVVSEGKFTGTVQTEDHVGQAFYRHVSAEGEWSETPLQPPPPPAQAFEQ</sequence>
<feature type="compositionally biased region" description="Low complexity" evidence="1">
    <location>
        <begin position="42"/>
        <end position="55"/>
    </location>
</feature>
<feature type="region of interest" description="Disordered" evidence="1">
    <location>
        <begin position="1"/>
        <end position="70"/>
    </location>
</feature>
<dbReference type="EMBL" id="CAUYUJ010004850">
    <property type="protein sequence ID" value="CAK0811200.1"/>
    <property type="molecule type" value="Genomic_DNA"/>
</dbReference>
<evidence type="ECO:0000256" key="1">
    <source>
        <dbReference type="SAM" id="MobiDB-lite"/>
    </source>
</evidence>
<dbReference type="Proteomes" id="UP001189429">
    <property type="component" value="Unassembled WGS sequence"/>
</dbReference>
<accession>A0ABN9QXV3</accession>
<reference evidence="2" key="1">
    <citation type="submission" date="2023-10" db="EMBL/GenBank/DDBJ databases">
        <authorList>
            <person name="Chen Y."/>
            <person name="Shah S."/>
            <person name="Dougan E. K."/>
            <person name="Thang M."/>
            <person name="Chan C."/>
        </authorList>
    </citation>
    <scope>NUCLEOTIDE SEQUENCE [LARGE SCALE GENOMIC DNA]</scope>
</reference>
<name>A0ABN9QXV3_9DINO</name>
<keyword evidence="3" id="KW-1185">Reference proteome</keyword>
<organism evidence="2 3">
    <name type="scientific">Prorocentrum cordatum</name>
    <dbReference type="NCBI Taxonomy" id="2364126"/>
    <lineage>
        <taxon>Eukaryota</taxon>
        <taxon>Sar</taxon>
        <taxon>Alveolata</taxon>
        <taxon>Dinophyceae</taxon>
        <taxon>Prorocentrales</taxon>
        <taxon>Prorocentraceae</taxon>
        <taxon>Prorocentrum</taxon>
    </lineage>
</organism>
<protein>
    <submittedName>
        <fullName evidence="2">Uncharacterized protein</fullName>
    </submittedName>
</protein>
<evidence type="ECO:0000313" key="3">
    <source>
        <dbReference type="Proteomes" id="UP001189429"/>
    </source>
</evidence>
<feature type="compositionally biased region" description="Pro residues" evidence="1">
    <location>
        <begin position="273"/>
        <end position="285"/>
    </location>
</feature>
<gene>
    <name evidence="2" type="ORF">PCOR1329_LOCUS15907</name>
</gene>
<comment type="caution">
    <text evidence="2">The sequence shown here is derived from an EMBL/GenBank/DDBJ whole genome shotgun (WGS) entry which is preliminary data.</text>
</comment>
<feature type="region of interest" description="Disordered" evidence="1">
    <location>
        <begin position="265"/>
        <end position="285"/>
    </location>
</feature>
<proteinExistence type="predicted"/>
<evidence type="ECO:0000313" key="2">
    <source>
        <dbReference type="EMBL" id="CAK0811200.1"/>
    </source>
</evidence>